<organism evidence="1 2">
    <name type="scientific">Mycteria americana</name>
    <name type="common">Wood stork</name>
    <dbReference type="NCBI Taxonomy" id="33587"/>
    <lineage>
        <taxon>Eukaryota</taxon>
        <taxon>Metazoa</taxon>
        <taxon>Chordata</taxon>
        <taxon>Craniata</taxon>
        <taxon>Vertebrata</taxon>
        <taxon>Euteleostomi</taxon>
        <taxon>Archelosauria</taxon>
        <taxon>Archosauria</taxon>
        <taxon>Dinosauria</taxon>
        <taxon>Saurischia</taxon>
        <taxon>Theropoda</taxon>
        <taxon>Coelurosauria</taxon>
        <taxon>Aves</taxon>
        <taxon>Neognathae</taxon>
        <taxon>Neoaves</taxon>
        <taxon>Aequornithes</taxon>
        <taxon>Ciconiiformes</taxon>
        <taxon>Ciconiidae</taxon>
        <taxon>Mycteria</taxon>
    </lineage>
</organism>
<sequence>MYRGTADTFSGWPEAFPCRISKAREVTKVLLNEIIPRFGLPTVISSDREVAQQVSKLLGIDRQLRAPYRPQASGQVNYIEKQTYIGIERCLLRYFGYMENLGPKKF</sequence>
<dbReference type="EMBL" id="JAUNZN010000005">
    <property type="protein sequence ID" value="KAK4821316.1"/>
    <property type="molecule type" value="Genomic_DNA"/>
</dbReference>
<evidence type="ECO:0000313" key="1">
    <source>
        <dbReference type="EMBL" id="KAK4821316.1"/>
    </source>
</evidence>
<dbReference type="AlphaFoldDB" id="A0AAN7P2B6"/>
<comment type="caution">
    <text evidence="1">The sequence shown here is derived from an EMBL/GenBank/DDBJ whole genome shotgun (WGS) entry which is preliminary data.</text>
</comment>
<dbReference type="InterPro" id="IPR012337">
    <property type="entry name" value="RNaseH-like_sf"/>
</dbReference>
<dbReference type="Gene3D" id="3.30.420.10">
    <property type="entry name" value="Ribonuclease H-like superfamily/Ribonuclease H"/>
    <property type="match status" value="1"/>
</dbReference>
<proteinExistence type="predicted"/>
<evidence type="ECO:0000313" key="2">
    <source>
        <dbReference type="Proteomes" id="UP001333110"/>
    </source>
</evidence>
<gene>
    <name evidence="1" type="ORF">QYF61_018065</name>
</gene>
<dbReference type="Proteomes" id="UP001333110">
    <property type="component" value="Unassembled WGS sequence"/>
</dbReference>
<dbReference type="GO" id="GO:0003676">
    <property type="term" value="F:nucleic acid binding"/>
    <property type="evidence" value="ECO:0007669"/>
    <property type="project" value="InterPro"/>
</dbReference>
<name>A0AAN7P2B6_MYCAM</name>
<protein>
    <submittedName>
        <fullName evidence="1">Uncharacterized protein</fullName>
    </submittedName>
</protein>
<dbReference type="SUPFAM" id="SSF53098">
    <property type="entry name" value="Ribonuclease H-like"/>
    <property type="match status" value="1"/>
</dbReference>
<accession>A0AAN7P2B6</accession>
<dbReference type="InterPro" id="IPR036397">
    <property type="entry name" value="RNaseH_sf"/>
</dbReference>
<keyword evidence="2" id="KW-1185">Reference proteome</keyword>
<reference evidence="1 2" key="1">
    <citation type="journal article" date="2023" name="J. Hered.">
        <title>Chromosome-level genome of the wood stork (Mycteria americana) provides insight into avian chromosome evolution.</title>
        <authorList>
            <person name="Flamio R. Jr."/>
            <person name="Ramstad K.M."/>
        </authorList>
    </citation>
    <scope>NUCLEOTIDE SEQUENCE [LARGE SCALE GENOMIC DNA]</scope>
    <source>
        <strain evidence="1">JAX WOST 10</strain>
    </source>
</reference>